<dbReference type="InterPro" id="IPR023213">
    <property type="entry name" value="CAT-like_dom_sf"/>
</dbReference>
<protein>
    <submittedName>
        <fullName evidence="2">BAHD family acyltransferase</fullName>
        <ecNumber evidence="2">2.3.1.-</ecNumber>
    </submittedName>
</protein>
<dbReference type="STRING" id="88036.D8QZU4"/>
<dbReference type="Proteomes" id="UP000001514">
    <property type="component" value="Unassembled WGS sequence"/>
</dbReference>
<dbReference type="EMBL" id="GL377569">
    <property type="protein sequence ID" value="EFJ34857.1"/>
    <property type="molecule type" value="Genomic_DNA"/>
</dbReference>
<dbReference type="GO" id="GO:0016747">
    <property type="term" value="F:acyltransferase activity, transferring groups other than amino-acyl groups"/>
    <property type="evidence" value="ECO:0000318"/>
    <property type="project" value="GO_Central"/>
</dbReference>
<keyword evidence="2" id="KW-0808">Transferase</keyword>
<dbReference type="PANTHER" id="PTHR31642:SF316">
    <property type="entry name" value="PROTEIN ECERIFERUM 26-LIKE"/>
    <property type="match status" value="1"/>
</dbReference>
<evidence type="ECO:0000313" key="3">
    <source>
        <dbReference type="Proteomes" id="UP000001514"/>
    </source>
</evidence>
<evidence type="ECO:0000313" key="2">
    <source>
        <dbReference type="EMBL" id="EFJ34857.1"/>
    </source>
</evidence>
<name>D8QZU4_SELML</name>
<organism evidence="3">
    <name type="scientific">Selaginella moellendorffii</name>
    <name type="common">Spikemoss</name>
    <dbReference type="NCBI Taxonomy" id="88036"/>
    <lineage>
        <taxon>Eukaryota</taxon>
        <taxon>Viridiplantae</taxon>
        <taxon>Streptophyta</taxon>
        <taxon>Embryophyta</taxon>
        <taxon>Tracheophyta</taxon>
        <taxon>Lycopodiopsida</taxon>
        <taxon>Selaginellales</taxon>
        <taxon>Selaginellaceae</taxon>
        <taxon>Selaginella</taxon>
    </lineage>
</organism>
<keyword evidence="3" id="KW-1185">Reference proteome</keyword>
<dbReference type="PANTHER" id="PTHR31642">
    <property type="entry name" value="TRICHOTHECENE 3-O-ACETYLTRANSFERASE"/>
    <property type="match status" value="1"/>
</dbReference>
<sequence length="460" mass="51134">MCNVVHVASVCTIVPVIPTRQPCTLWLCNFQIQLLSENYLKQVYYFPEAVDSSPGSFDRLVTSLKVSLSQVLVPYYPIAGRPRIAGLDRPVLECNDQGVEFVVAFANASFHDWGDSMKHCSIEHELNPAQTEITDHENFPQLKVTKFRCGGIALGLVTTHIVTDGSSIFAFFKAWSDIHQGLPPPNPPPSFDSSILRARDPPSIKMPIRDYVAVAPSLAQDHSGKSGEDISPKYHVRAFHMSELQLSHLRHEIASGPFSYGSFPTSFEAAAALVWKSITEARDLVDTAIATFVYSGSAKAGKNRRHPPIPDEYCGTSAMTLVLPCPARDLKNKHISLAARLVHDDIRAITHERFQSTIDWMELEGIGSPGRKEIAVNMRAEMAVYSVDLVTFPVYDVDFGWGRPAHFSLVLEPWYGNGVVVFLPTAQGGTRERRIVVMLLEDEMKRLLRSELLAKFATLE</sequence>
<gene>
    <name evidence="2" type="primary">BAHDb6a-1</name>
    <name evidence="2" type="ORF">SELMODRAFT_450754</name>
</gene>
<dbReference type="InterPro" id="IPR050317">
    <property type="entry name" value="Plant_Fungal_Acyltransferase"/>
</dbReference>
<dbReference type="KEGG" id="smo:SELMODRAFT_450754"/>
<dbReference type="AlphaFoldDB" id="D8QZU4"/>
<reference evidence="2 3" key="1">
    <citation type="journal article" date="2011" name="Science">
        <title>The Selaginella genome identifies genetic changes associated with the evolution of vascular plants.</title>
        <authorList>
            <person name="Banks J.A."/>
            <person name="Nishiyama T."/>
            <person name="Hasebe M."/>
            <person name="Bowman J.L."/>
            <person name="Gribskov M."/>
            <person name="dePamphilis C."/>
            <person name="Albert V.A."/>
            <person name="Aono N."/>
            <person name="Aoyama T."/>
            <person name="Ambrose B.A."/>
            <person name="Ashton N.W."/>
            <person name="Axtell M.J."/>
            <person name="Barker E."/>
            <person name="Barker M.S."/>
            <person name="Bennetzen J.L."/>
            <person name="Bonawitz N.D."/>
            <person name="Chapple C."/>
            <person name="Cheng C."/>
            <person name="Correa L.G."/>
            <person name="Dacre M."/>
            <person name="DeBarry J."/>
            <person name="Dreyer I."/>
            <person name="Elias M."/>
            <person name="Engstrom E.M."/>
            <person name="Estelle M."/>
            <person name="Feng L."/>
            <person name="Finet C."/>
            <person name="Floyd S.K."/>
            <person name="Frommer W.B."/>
            <person name="Fujita T."/>
            <person name="Gramzow L."/>
            <person name="Gutensohn M."/>
            <person name="Harholt J."/>
            <person name="Hattori M."/>
            <person name="Heyl A."/>
            <person name="Hirai T."/>
            <person name="Hiwatashi Y."/>
            <person name="Ishikawa M."/>
            <person name="Iwata M."/>
            <person name="Karol K.G."/>
            <person name="Koehler B."/>
            <person name="Kolukisaoglu U."/>
            <person name="Kubo M."/>
            <person name="Kurata T."/>
            <person name="Lalonde S."/>
            <person name="Li K."/>
            <person name="Li Y."/>
            <person name="Litt A."/>
            <person name="Lyons E."/>
            <person name="Manning G."/>
            <person name="Maruyama T."/>
            <person name="Michael T.P."/>
            <person name="Mikami K."/>
            <person name="Miyazaki S."/>
            <person name="Morinaga S."/>
            <person name="Murata T."/>
            <person name="Mueller-Roeber B."/>
            <person name="Nelson D.R."/>
            <person name="Obara M."/>
            <person name="Oguri Y."/>
            <person name="Olmstead R.G."/>
            <person name="Onodera N."/>
            <person name="Petersen B.L."/>
            <person name="Pils B."/>
            <person name="Prigge M."/>
            <person name="Rensing S.A."/>
            <person name="Riano-Pachon D.M."/>
            <person name="Roberts A.W."/>
            <person name="Sato Y."/>
            <person name="Scheller H.V."/>
            <person name="Schulz B."/>
            <person name="Schulz C."/>
            <person name="Shakirov E.V."/>
            <person name="Shibagaki N."/>
            <person name="Shinohara N."/>
            <person name="Shippen D.E."/>
            <person name="Soerensen I."/>
            <person name="Sotooka R."/>
            <person name="Sugimoto N."/>
            <person name="Sugita M."/>
            <person name="Sumikawa N."/>
            <person name="Tanurdzic M."/>
            <person name="Theissen G."/>
            <person name="Ulvskov P."/>
            <person name="Wakazuki S."/>
            <person name="Weng J.K."/>
            <person name="Willats W.W."/>
            <person name="Wipf D."/>
            <person name="Wolf P.G."/>
            <person name="Yang L."/>
            <person name="Zimmer A.D."/>
            <person name="Zhu Q."/>
            <person name="Mitros T."/>
            <person name="Hellsten U."/>
            <person name="Loque D."/>
            <person name="Otillar R."/>
            <person name="Salamov A."/>
            <person name="Schmutz J."/>
            <person name="Shapiro H."/>
            <person name="Lindquist E."/>
            <person name="Lucas S."/>
            <person name="Rokhsar D."/>
            <person name="Grigoriev I.V."/>
        </authorList>
    </citation>
    <scope>NUCLEOTIDE SEQUENCE [LARGE SCALE GENOMIC DNA]</scope>
</reference>
<dbReference type="Gramene" id="EFJ34857">
    <property type="protein sequence ID" value="EFJ34857"/>
    <property type="gene ID" value="SELMODRAFT_450754"/>
</dbReference>
<dbReference type="Pfam" id="PF02458">
    <property type="entry name" value="Transferase"/>
    <property type="match status" value="1"/>
</dbReference>
<dbReference type="Gene3D" id="3.30.559.10">
    <property type="entry name" value="Chloramphenicol acetyltransferase-like domain"/>
    <property type="match status" value="2"/>
</dbReference>
<dbReference type="InParanoid" id="D8QZU4"/>
<accession>D8QZU4</accession>
<evidence type="ECO:0000256" key="1">
    <source>
        <dbReference type="ARBA" id="ARBA00009861"/>
    </source>
</evidence>
<proteinExistence type="inferred from homology"/>
<keyword evidence="2" id="KW-0012">Acyltransferase</keyword>
<comment type="similarity">
    <text evidence="1">Belongs to the plant acyltransferase family.</text>
</comment>
<dbReference type="eggNOG" id="ENOG502QTJX">
    <property type="taxonomic scope" value="Eukaryota"/>
</dbReference>
<dbReference type="HOGENOM" id="CLU_014546_10_0_1"/>
<dbReference type="EC" id="2.3.1.-" evidence="2"/>